<evidence type="ECO:0000256" key="4">
    <source>
        <dbReference type="PROSITE-ProRule" id="PRU01161"/>
    </source>
</evidence>
<evidence type="ECO:0000256" key="1">
    <source>
        <dbReference type="ARBA" id="ARBA00022801"/>
    </source>
</evidence>
<dbReference type="CDD" id="cd07208">
    <property type="entry name" value="Pat_hypo_Ecoli_yjju_like"/>
    <property type="match status" value="1"/>
</dbReference>
<feature type="active site" description="Proton acceptor" evidence="4">
    <location>
        <position position="163"/>
    </location>
</feature>
<evidence type="ECO:0000313" key="6">
    <source>
        <dbReference type="EMBL" id="PLT54113.1"/>
    </source>
</evidence>
<dbReference type="PANTHER" id="PTHR14226:SF25">
    <property type="entry name" value="PHOSPHOESTERASE"/>
    <property type="match status" value="1"/>
</dbReference>
<dbReference type="InterPro" id="IPR050301">
    <property type="entry name" value="NTE"/>
</dbReference>
<dbReference type="GO" id="GO:0016042">
    <property type="term" value="P:lipid catabolic process"/>
    <property type="evidence" value="ECO:0007669"/>
    <property type="project" value="UniProtKB-UniRule"/>
</dbReference>
<dbReference type="AlphaFoldDB" id="A0A2N5NGN9"/>
<evidence type="ECO:0000256" key="2">
    <source>
        <dbReference type="ARBA" id="ARBA00022963"/>
    </source>
</evidence>
<accession>A0A2N5NGN9</accession>
<keyword evidence="3 4" id="KW-0443">Lipid metabolism</keyword>
<dbReference type="Proteomes" id="UP000234849">
    <property type="component" value="Unassembled WGS sequence"/>
</dbReference>
<name>A0A2N5NGN9_MEDGN</name>
<dbReference type="PROSITE" id="PS51635">
    <property type="entry name" value="PNPLA"/>
    <property type="match status" value="1"/>
</dbReference>
<feature type="domain" description="PNPLA" evidence="5">
    <location>
        <begin position="8"/>
        <end position="176"/>
    </location>
</feature>
<dbReference type="Gene3D" id="3.40.1090.10">
    <property type="entry name" value="Cytosolic phospholipase A2 catalytic domain"/>
    <property type="match status" value="2"/>
</dbReference>
<keyword evidence="1 4" id="KW-0378">Hydrolase</keyword>
<feature type="short sequence motif" description="GXSXG" evidence="4">
    <location>
        <begin position="39"/>
        <end position="43"/>
    </location>
</feature>
<dbReference type="InterPro" id="IPR002641">
    <property type="entry name" value="PNPLA_dom"/>
</dbReference>
<dbReference type="InterPro" id="IPR045943">
    <property type="entry name" value="DUF6363"/>
</dbReference>
<gene>
    <name evidence="6" type="ORF">CDL18_10405</name>
</gene>
<evidence type="ECO:0000313" key="7">
    <source>
        <dbReference type="Proteomes" id="UP000234849"/>
    </source>
</evidence>
<evidence type="ECO:0000259" key="5">
    <source>
        <dbReference type="PROSITE" id="PS51635"/>
    </source>
</evidence>
<dbReference type="Pfam" id="PF19890">
    <property type="entry name" value="DUF6363"/>
    <property type="match status" value="1"/>
</dbReference>
<dbReference type="SUPFAM" id="SSF52151">
    <property type="entry name" value="FabD/lysophospholipase-like"/>
    <property type="match status" value="1"/>
</dbReference>
<organism evidence="6 7">
    <name type="scientific">Mediterraneibacter gnavus</name>
    <name type="common">Ruminococcus gnavus</name>
    <dbReference type="NCBI Taxonomy" id="33038"/>
    <lineage>
        <taxon>Bacteria</taxon>
        <taxon>Bacillati</taxon>
        <taxon>Bacillota</taxon>
        <taxon>Clostridia</taxon>
        <taxon>Lachnospirales</taxon>
        <taxon>Lachnospiraceae</taxon>
        <taxon>Mediterraneibacter</taxon>
    </lineage>
</organism>
<dbReference type="RefSeq" id="WP_101879877.1">
    <property type="nucleotide sequence ID" value="NZ_JAAIQW010000004.1"/>
</dbReference>
<proteinExistence type="predicted"/>
<keyword evidence="2 4" id="KW-0442">Lipid degradation</keyword>
<comment type="caution">
    <text evidence="6">The sequence shown here is derived from an EMBL/GenBank/DDBJ whole genome shotgun (WGS) entry which is preliminary data.</text>
</comment>
<protein>
    <submittedName>
        <fullName evidence="6">Patatin family protein</fullName>
    </submittedName>
</protein>
<dbReference type="GO" id="GO:0016787">
    <property type="term" value="F:hydrolase activity"/>
    <property type="evidence" value="ECO:0007669"/>
    <property type="project" value="UniProtKB-UniRule"/>
</dbReference>
<dbReference type="InterPro" id="IPR037483">
    <property type="entry name" value="YjjU-like"/>
</dbReference>
<dbReference type="Pfam" id="PF01734">
    <property type="entry name" value="Patatin"/>
    <property type="match status" value="1"/>
</dbReference>
<dbReference type="PANTHER" id="PTHR14226">
    <property type="entry name" value="NEUROPATHY TARGET ESTERASE/SWISS CHEESE D.MELANOGASTER"/>
    <property type="match status" value="1"/>
</dbReference>
<reference evidence="6 7" key="1">
    <citation type="journal article" date="2017" name="Genome Med.">
        <title>A novel Ruminococcus gnavus clade enriched in inflammatory bowel disease patients.</title>
        <authorList>
            <person name="Hall A.B."/>
            <person name="Yassour M."/>
            <person name="Sauk J."/>
            <person name="Garner A."/>
            <person name="Jiang X."/>
            <person name="Arthur T."/>
            <person name="Lagoudas G.K."/>
            <person name="Vatanen T."/>
            <person name="Fornelos N."/>
            <person name="Wilson R."/>
            <person name="Bertha M."/>
            <person name="Cohen M."/>
            <person name="Garber J."/>
            <person name="Khalili H."/>
            <person name="Gevers D."/>
            <person name="Ananthakrishnan A.N."/>
            <person name="Kugathasan S."/>
            <person name="Lander E.S."/>
            <person name="Blainey P."/>
            <person name="Vlamakis H."/>
            <person name="Xavier R.J."/>
            <person name="Huttenhower C."/>
        </authorList>
    </citation>
    <scope>NUCLEOTIDE SEQUENCE [LARGE SCALE GENOMIC DNA]</scope>
    <source>
        <strain evidence="6 7">RJX1118</strain>
    </source>
</reference>
<evidence type="ECO:0000256" key="3">
    <source>
        <dbReference type="ARBA" id="ARBA00023098"/>
    </source>
</evidence>
<sequence length="287" mass="33439">MDMQKATLVLEGGATRGVFTSGVLDYLMEQEFYTSHVIGVSAGACNAVDYVSRQPGRTRDCMIPTDKNLSYYYGVRKFIKEKSLMNMDMIFDIYPKQIYPFDFDTYFQSEMNCELVTTNCVTGKAEYMDEAQDPDRLMKICRASSSMPLLCPIVNIDGIPYLDGGLADSIPIRRAMDIGNEKIIVVLTRNRGYRKKAVSKAVEKMYRRAYRSYPNLLRTLLRRAPYYNRTLNELENLEREGKIFVIRPQVKPVSRLERSQEHLMAFYHHGYDLMEREYDRLMEYLEK</sequence>
<dbReference type="InterPro" id="IPR016035">
    <property type="entry name" value="Acyl_Trfase/lysoPLipase"/>
</dbReference>
<dbReference type="EMBL" id="NIHM01000014">
    <property type="protein sequence ID" value="PLT54113.1"/>
    <property type="molecule type" value="Genomic_DNA"/>
</dbReference>
<feature type="short sequence motif" description="DGA/G" evidence="4">
    <location>
        <begin position="163"/>
        <end position="165"/>
    </location>
</feature>
<feature type="active site" description="Nucleophile" evidence="4">
    <location>
        <position position="41"/>
    </location>
</feature>
<comment type="caution">
    <text evidence="4">Lacks conserved residue(s) required for the propagation of feature annotation.</text>
</comment>